<evidence type="ECO:0000256" key="5">
    <source>
        <dbReference type="ARBA" id="ARBA00023018"/>
    </source>
</evidence>
<dbReference type="PANTHER" id="PTHR16705:SF5">
    <property type="entry name" value="COMPLEXIN-3"/>
    <property type="match status" value="1"/>
</dbReference>
<feature type="compositionally biased region" description="Polar residues" evidence="7">
    <location>
        <begin position="45"/>
        <end position="59"/>
    </location>
</feature>
<dbReference type="GO" id="GO:0031201">
    <property type="term" value="C:SNARE complex"/>
    <property type="evidence" value="ECO:0007669"/>
    <property type="project" value="TreeGrafter"/>
</dbReference>
<evidence type="ECO:0000313" key="9">
    <source>
        <dbReference type="RefSeq" id="XP_014041010.2"/>
    </source>
</evidence>
<dbReference type="GO" id="GO:0046928">
    <property type="term" value="P:regulation of neurotransmitter secretion"/>
    <property type="evidence" value="ECO:0007669"/>
    <property type="project" value="TreeGrafter"/>
</dbReference>
<keyword evidence="2" id="KW-0813">Transport</keyword>
<name>A0A1S3QLU9_SALSA</name>
<keyword evidence="8" id="KW-1185">Reference proteome</keyword>
<reference evidence="9" key="1">
    <citation type="submission" date="2025-08" db="UniProtKB">
        <authorList>
            <consortium name="RefSeq"/>
        </authorList>
    </citation>
    <scope>IDENTIFICATION</scope>
</reference>
<keyword evidence="5" id="KW-0770">Synapse</keyword>
<protein>
    <submittedName>
        <fullName evidence="9">Complexin-3-like</fullName>
    </submittedName>
</protein>
<evidence type="ECO:0000256" key="6">
    <source>
        <dbReference type="ARBA" id="ARBA00034103"/>
    </source>
</evidence>
<accession>A0A1S3QLU9</accession>
<sequence>MDTMVKQSLAVPMKKLSSCVTGVKEREVWARRRAKRGTGGVKSSPPRTGQTSVIRSYQTDLEKERKLREALNAQKHAERAAMRDHFRKKYQLSKSSKDTSHLSAAQGKVALPRQLAKLIGPETPAKDDGCSLLSAFQGLNFNMGMLGGKQTKSSTPMSVNGEACKVM</sequence>
<dbReference type="PANTHER" id="PTHR16705">
    <property type="entry name" value="COMPLEXIN"/>
    <property type="match status" value="1"/>
</dbReference>
<evidence type="ECO:0000313" key="8">
    <source>
        <dbReference type="Proteomes" id="UP001652741"/>
    </source>
</evidence>
<keyword evidence="3" id="KW-0268">Exocytosis</keyword>
<evidence type="ECO:0000256" key="4">
    <source>
        <dbReference type="ARBA" id="ARBA00022775"/>
    </source>
</evidence>
<feature type="region of interest" description="Disordered" evidence="7">
    <location>
        <begin position="31"/>
        <end position="59"/>
    </location>
</feature>
<evidence type="ECO:0000256" key="7">
    <source>
        <dbReference type="SAM" id="MobiDB-lite"/>
    </source>
</evidence>
<comment type="subcellular location">
    <subcellularLocation>
        <location evidence="6">Synapse</location>
    </subcellularLocation>
</comment>
<dbReference type="GO" id="GO:0016079">
    <property type="term" value="P:synaptic vesicle exocytosis"/>
    <property type="evidence" value="ECO:0007669"/>
    <property type="project" value="TreeGrafter"/>
</dbReference>
<organism evidence="8 9">
    <name type="scientific">Salmo salar</name>
    <name type="common">Atlantic salmon</name>
    <dbReference type="NCBI Taxonomy" id="8030"/>
    <lineage>
        <taxon>Eukaryota</taxon>
        <taxon>Metazoa</taxon>
        <taxon>Chordata</taxon>
        <taxon>Craniata</taxon>
        <taxon>Vertebrata</taxon>
        <taxon>Euteleostomi</taxon>
        <taxon>Actinopterygii</taxon>
        <taxon>Neopterygii</taxon>
        <taxon>Teleostei</taxon>
        <taxon>Protacanthopterygii</taxon>
        <taxon>Salmoniformes</taxon>
        <taxon>Salmonidae</taxon>
        <taxon>Salmoninae</taxon>
        <taxon>Salmo</taxon>
    </lineage>
</organism>
<dbReference type="AlphaFoldDB" id="A0A1S3QLU9"/>
<evidence type="ECO:0000256" key="3">
    <source>
        <dbReference type="ARBA" id="ARBA00022483"/>
    </source>
</evidence>
<dbReference type="GO" id="GO:0043195">
    <property type="term" value="C:terminal bouton"/>
    <property type="evidence" value="ECO:0007669"/>
    <property type="project" value="TreeGrafter"/>
</dbReference>
<dbReference type="CDD" id="cd22809">
    <property type="entry name" value="Complexin_NTD_CPLX_III_IV"/>
    <property type="match status" value="1"/>
</dbReference>
<proteinExistence type="inferred from homology"/>
<dbReference type="GeneID" id="106594169"/>
<gene>
    <name evidence="9" type="primary">LOC106594169</name>
</gene>
<dbReference type="Pfam" id="PF05835">
    <property type="entry name" value="Synaphin"/>
    <property type="match status" value="1"/>
</dbReference>
<dbReference type="GO" id="GO:0019905">
    <property type="term" value="F:syntaxin binding"/>
    <property type="evidence" value="ECO:0007669"/>
    <property type="project" value="InterPro"/>
</dbReference>
<keyword evidence="4" id="KW-0532">Neurotransmitter transport</keyword>
<dbReference type="InterPro" id="IPR008849">
    <property type="entry name" value="Synaphin"/>
</dbReference>
<comment type="similarity">
    <text evidence="1">Belongs to the complexin/synaphin family.</text>
</comment>
<dbReference type="Proteomes" id="UP001652741">
    <property type="component" value="Chromosome ssa02"/>
</dbReference>
<dbReference type="RefSeq" id="XP_014041010.2">
    <property type="nucleotide sequence ID" value="XM_014185535.2"/>
</dbReference>
<evidence type="ECO:0000256" key="1">
    <source>
        <dbReference type="ARBA" id="ARBA00005396"/>
    </source>
</evidence>
<dbReference type="KEGG" id="sasa:106594169"/>
<evidence type="ECO:0000256" key="2">
    <source>
        <dbReference type="ARBA" id="ARBA00022448"/>
    </source>
</evidence>